<dbReference type="Proteomes" id="UP001623384">
    <property type="component" value="Chromosome"/>
</dbReference>
<comment type="subcellular location">
    <subcellularLocation>
        <location evidence="1">Cell membrane</location>
        <topology evidence="1">Multi-pass membrane protein</topology>
    </subcellularLocation>
</comment>
<feature type="transmembrane region" description="Helical" evidence="6">
    <location>
        <begin position="210"/>
        <end position="232"/>
    </location>
</feature>
<feature type="transmembrane region" description="Helical" evidence="6">
    <location>
        <begin position="168"/>
        <end position="189"/>
    </location>
</feature>
<feature type="transmembrane region" description="Helical" evidence="6">
    <location>
        <begin position="333"/>
        <end position="355"/>
    </location>
</feature>
<dbReference type="InterPro" id="IPR050189">
    <property type="entry name" value="MFS_Efflux_Transporters"/>
</dbReference>
<reference evidence="8 9" key="1">
    <citation type="submission" date="2024-03" db="EMBL/GenBank/DDBJ databases">
        <title>Rhodococcus navarretei sp. nov. and Pseudarthrobacter quantumdoti sp. nov., two new species with the ability to biosynthesize Quantum Dots isolated from soil samples at Union Glacier, Antarctica.</title>
        <authorList>
            <person name="Vargas M."/>
        </authorList>
    </citation>
    <scope>NUCLEOTIDE SEQUENCE [LARGE SCALE GENOMIC DNA]</scope>
    <source>
        <strain evidence="8 9">RC-2-3</strain>
    </source>
</reference>
<dbReference type="Gene3D" id="1.20.1250.20">
    <property type="entry name" value="MFS general substrate transporter like domains"/>
    <property type="match status" value="1"/>
</dbReference>
<gene>
    <name evidence="8" type="ORF">WHH00_08425</name>
</gene>
<evidence type="ECO:0000256" key="5">
    <source>
        <dbReference type="ARBA" id="ARBA00023136"/>
    </source>
</evidence>
<evidence type="ECO:0000259" key="7">
    <source>
        <dbReference type="PROSITE" id="PS50850"/>
    </source>
</evidence>
<organism evidence="8 9">
    <name type="scientific">Pseudarthrobacter quantipunctorum</name>
    <dbReference type="NCBI Taxonomy" id="3128980"/>
    <lineage>
        <taxon>Bacteria</taxon>
        <taxon>Bacillati</taxon>
        <taxon>Actinomycetota</taxon>
        <taxon>Actinomycetes</taxon>
        <taxon>Micrococcales</taxon>
        <taxon>Micrococcaceae</taxon>
        <taxon>Pseudarthrobacter</taxon>
    </lineage>
</organism>
<feature type="domain" description="Major facilitator superfamily (MFS) profile" evidence="7">
    <location>
        <begin position="13"/>
        <end position="388"/>
    </location>
</feature>
<keyword evidence="9" id="KW-1185">Reference proteome</keyword>
<keyword evidence="2" id="KW-1003">Cell membrane</keyword>
<feature type="transmembrane region" description="Helical" evidence="6">
    <location>
        <begin position="51"/>
        <end position="71"/>
    </location>
</feature>
<feature type="transmembrane region" description="Helical" evidence="6">
    <location>
        <begin position="12"/>
        <end position="31"/>
    </location>
</feature>
<evidence type="ECO:0000256" key="1">
    <source>
        <dbReference type="ARBA" id="ARBA00004651"/>
    </source>
</evidence>
<feature type="transmembrane region" description="Helical" evidence="6">
    <location>
        <begin position="297"/>
        <end position="321"/>
    </location>
</feature>
<feature type="transmembrane region" description="Helical" evidence="6">
    <location>
        <begin position="78"/>
        <end position="96"/>
    </location>
</feature>
<proteinExistence type="predicted"/>
<dbReference type="RefSeq" id="WP_350003076.1">
    <property type="nucleotide sequence ID" value="NZ_CP148033.1"/>
</dbReference>
<keyword evidence="5 6" id="KW-0472">Membrane</keyword>
<dbReference type="PANTHER" id="PTHR43124:SF3">
    <property type="entry name" value="CHLORAMPHENICOL EFFLUX PUMP RV0191"/>
    <property type="match status" value="1"/>
</dbReference>
<keyword evidence="4 6" id="KW-1133">Transmembrane helix</keyword>
<accession>A0ABZ2RCW6</accession>
<evidence type="ECO:0000313" key="8">
    <source>
        <dbReference type="EMBL" id="WXK94804.1"/>
    </source>
</evidence>
<dbReference type="SUPFAM" id="SSF103473">
    <property type="entry name" value="MFS general substrate transporter"/>
    <property type="match status" value="1"/>
</dbReference>
<feature type="transmembrane region" description="Helical" evidence="6">
    <location>
        <begin position="367"/>
        <end position="386"/>
    </location>
</feature>
<dbReference type="InterPro" id="IPR020846">
    <property type="entry name" value="MFS_dom"/>
</dbReference>
<keyword evidence="3 6" id="KW-0812">Transmembrane</keyword>
<feature type="transmembrane region" description="Helical" evidence="6">
    <location>
        <begin position="137"/>
        <end position="156"/>
    </location>
</feature>
<evidence type="ECO:0000256" key="6">
    <source>
        <dbReference type="SAM" id="Phobius"/>
    </source>
</evidence>
<dbReference type="InterPro" id="IPR001958">
    <property type="entry name" value="Tet-R_TetA/multi-R_MdtG-like"/>
</dbReference>
<protein>
    <submittedName>
        <fullName evidence="8">MFS transporter</fullName>
    </submittedName>
</protein>
<feature type="transmembrane region" description="Helical" evidence="6">
    <location>
        <begin position="102"/>
        <end position="125"/>
    </location>
</feature>
<evidence type="ECO:0000256" key="4">
    <source>
        <dbReference type="ARBA" id="ARBA00022989"/>
    </source>
</evidence>
<feature type="transmembrane region" description="Helical" evidence="6">
    <location>
        <begin position="244"/>
        <end position="264"/>
    </location>
</feature>
<evidence type="ECO:0000313" key="9">
    <source>
        <dbReference type="Proteomes" id="UP001623384"/>
    </source>
</evidence>
<name>A0ABZ2RCW6_9MICC</name>
<evidence type="ECO:0000256" key="3">
    <source>
        <dbReference type="ARBA" id="ARBA00022692"/>
    </source>
</evidence>
<dbReference type="PROSITE" id="PS50850">
    <property type="entry name" value="MFS"/>
    <property type="match status" value="1"/>
</dbReference>
<dbReference type="PANTHER" id="PTHR43124">
    <property type="entry name" value="PURINE EFFLUX PUMP PBUE"/>
    <property type="match status" value="1"/>
</dbReference>
<sequence>MPSTTKKAKLPLVVLLLAIGTFLMSTTEFVIAGLLPNMASDLGVSVSQPGLLITAFAIGMIVGAPTISVATMRLPKRLTLILSLLIFAAGHIVAALSPAFEIVLIARVITALATGAFLSIAAVVATSAAGPANASRAMGVMMSGMGLAIVAGVPLGSFIGQAIGWRGIFWALAILAALAAVVIGKFAPAEDHQEAVTLRSQLGVLREGKLWLVLATTALVSGGFLAAYSYISPLLTERTGISEAAVPLLLVGFGIGALLGTVVAGRTGDRKPLATYFAIGGGSALVLLLMIPLSTFVIPTIVLVILLGFTGMGVTAIATPLAVRFAQSGPSLAAALTVSAFNVGIAAATWLAGLALDSTLGTTGPSIVGAAMALLGLIPLIILALMRATRTTTPAPADAELDDSVLV</sequence>
<dbReference type="Pfam" id="PF07690">
    <property type="entry name" value="MFS_1"/>
    <property type="match status" value="1"/>
</dbReference>
<dbReference type="InterPro" id="IPR011701">
    <property type="entry name" value="MFS"/>
</dbReference>
<evidence type="ECO:0000256" key="2">
    <source>
        <dbReference type="ARBA" id="ARBA00022475"/>
    </source>
</evidence>
<dbReference type="InterPro" id="IPR036259">
    <property type="entry name" value="MFS_trans_sf"/>
</dbReference>
<dbReference type="EMBL" id="CP148033">
    <property type="protein sequence ID" value="WXK94804.1"/>
    <property type="molecule type" value="Genomic_DNA"/>
</dbReference>
<dbReference type="PRINTS" id="PR01035">
    <property type="entry name" value="TCRTETA"/>
</dbReference>
<dbReference type="CDD" id="cd17324">
    <property type="entry name" value="MFS_NepI_like"/>
    <property type="match status" value="1"/>
</dbReference>
<feature type="transmembrane region" description="Helical" evidence="6">
    <location>
        <begin position="273"/>
        <end position="291"/>
    </location>
</feature>